<evidence type="ECO:0000313" key="1">
    <source>
        <dbReference type="EMBL" id="BES92561.1"/>
    </source>
</evidence>
<evidence type="ECO:0000313" key="2">
    <source>
        <dbReference type="Proteomes" id="UP001307889"/>
    </source>
</evidence>
<name>A0ABN7AJY2_9HEMI</name>
<reference evidence="1 2" key="1">
    <citation type="submission" date="2023-09" db="EMBL/GenBank/DDBJ databases">
        <title>Nesidiocoris tenuis whole genome shotgun sequence.</title>
        <authorList>
            <person name="Shibata T."/>
            <person name="Shimoda M."/>
            <person name="Kobayashi T."/>
            <person name="Uehara T."/>
        </authorList>
    </citation>
    <scope>NUCLEOTIDE SEQUENCE [LARGE SCALE GENOMIC DNA]</scope>
    <source>
        <strain evidence="1 2">Japan</strain>
    </source>
</reference>
<dbReference type="EMBL" id="AP028911">
    <property type="protein sequence ID" value="BES92561.1"/>
    <property type="molecule type" value="Genomic_DNA"/>
</dbReference>
<dbReference type="Proteomes" id="UP001307889">
    <property type="component" value="Chromosome 3"/>
</dbReference>
<protein>
    <submittedName>
        <fullName evidence="1">Uncharacterized protein</fullName>
    </submittedName>
</protein>
<accession>A0ABN7AJY2</accession>
<proteinExistence type="predicted"/>
<gene>
    <name evidence="1" type="ORF">NTJ_05370</name>
</gene>
<sequence length="83" mass="9140">MERLQVALWICNDSDDCTKFAYYSIIPSKSRLLPRRPRVADCLPLSDMAGSHCAIIESEERASGGKARVTGGRPAVRRLCSAD</sequence>
<keyword evidence="2" id="KW-1185">Reference proteome</keyword>
<organism evidence="1 2">
    <name type="scientific">Nesidiocoris tenuis</name>
    <dbReference type="NCBI Taxonomy" id="355587"/>
    <lineage>
        <taxon>Eukaryota</taxon>
        <taxon>Metazoa</taxon>
        <taxon>Ecdysozoa</taxon>
        <taxon>Arthropoda</taxon>
        <taxon>Hexapoda</taxon>
        <taxon>Insecta</taxon>
        <taxon>Pterygota</taxon>
        <taxon>Neoptera</taxon>
        <taxon>Paraneoptera</taxon>
        <taxon>Hemiptera</taxon>
        <taxon>Heteroptera</taxon>
        <taxon>Panheteroptera</taxon>
        <taxon>Cimicomorpha</taxon>
        <taxon>Miridae</taxon>
        <taxon>Dicyphina</taxon>
        <taxon>Nesidiocoris</taxon>
    </lineage>
</organism>